<dbReference type="RefSeq" id="WP_189002705.1">
    <property type="nucleotide sequence ID" value="NZ_BMOD01000006.1"/>
</dbReference>
<dbReference type="SUPFAM" id="SSF53448">
    <property type="entry name" value="Nucleotide-diphospho-sugar transferases"/>
    <property type="match status" value="1"/>
</dbReference>
<organism evidence="5 6">
    <name type="scientific">Deinococcus roseus</name>
    <dbReference type="NCBI Taxonomy" id="392414"/>
    <lineage>
        <taxon>Bacteria</taxon>
        <taxon>Thermotogati</taxon>
        <taxon>Deinococcota</taxon>
        <taxon>Deinococci</taxon>
        <taxon>Deinococcales</taxon>
        <taxon>Deinococcaceae</taxon>
        <taxon>Deinococcus</taxon>
    </lineage>
</organism>
<dbReference type="InterPro" id="IPR029044">
    <property type="entry name" value="Nucleotide-diphossugar_trans"/>
</dbReference>
<dbReference type="Gene3D" id="3.90.550.10">
    <property type="entry name" value="Spore Coat Polysaccharide Biosynthesis Protein SpsA, Chain A"/>
    <property type="match status" value="1"/>
</dbReference>
<proteinExistence type="inferred from homology"/>
<evidence type="ECO:0000256" key="3">
    <source>
        <dbReference type="ARBA" id="ARBA00022679"/>
    </source>
</evidence>
<reference evidence="6" key="1">
    <citation type="journal article" date="2019" name="Int. J. Syst. Evol. Microbiol.">
        <title>The Global Catalogue of Microorganisms (GCM) 10K type strain sequencing project: providing services to taxonomists for standard genome sequencing and annotation.</title>
        <authorList>
            <consortium name="The Broad Institute Genomics Platform"/>
            <consortium name="The Broad Institute Genome Sequencing Center for Infectious Disease"/>
            <person name="Wu L."/>
            <person name="Ma J."/>
        </authorList>
    </citation>
    <scope>NUCLEOTIDE SEQUENCE [LARGE SCALE GENOMIC DNA]</scope>
    <source>
        <strain evidence="6">JCM 14370</strain>
    </source>
</reference>
<dbReference type="CDD" id="cd02526">
    <property type="entry name" value="GT2_RfbF_like"/>
    <property type="match status" value="1"/>
</dbReference>
<dbReference type="EMBL" id="BMOD01000006">
    <property type="protein sequence ID" value="GGJ35348.1"/>
    <property type="molecule type" value="Genomic_DNA"/>
</dbReference>
<dbReference type="PANTHER" id="PTHR43179">
    <property type="entry name" value="RHAMNOSYLTRANSFERASE WBBL"/>
    <property type="match status" value="1"/>
</dbReference>
<keyword evidence="3" id="KW-0808">Transferase</keyword>
<evidence type="ECO:0000313" key="6">
    <source>
        <dbReference type="Proteomes" id="UP000632222"/>
    </source>
</evidence>
<evidence type="ECO:0000313" key="5">
    <source>
        <dbReference type="EMBL" id="GGJ35348.1"/>
    </source>
</evidence>
<accession>A0ABQ2D1F5</accession>
<comment type="caution">
    <text evidence="5">The sequence shown here is derived from an EMBL/GenBank/DDBJ whole genome shotgun (WGS) entry which is preliminary data.</text>
</comment>
<comment type="similarity">
    <text evidence="1">Belongs to the glycosyltransferase 2 family.</text>
</comment>
<protein>
    <submittedName>
        <fullName evidence="5">Rhamnosyltransferase</fullName>
    </submittedName>
</protein>
<evidence type="ECO:0000259" key="4">
    <source>
        <dbReference type="Pfam" id="PF00535"/>
    </source>
</evidence>
<dbReference type="Pfam" id="PF00535">
    <property type="entry name" value="Glycos_transf_2"/>
    <property type="match status" value="1"/>
</dbReference>
<dbReference type="PANTHER" id="PTHR43179:SF12">
    <property type="entry name" value="GALACTOFURANOSYLTRANSFERASE GLFT2"/>
    <property type="match status" value="1"/>
</dbReference>
<feature type="domain" description="Glycosyltransferase 2-like" evidence="4">
    <location>
        <begin position="6"/>
        <end position="163"/>
    </location>
</feature>
<dbReference type="InterPro" id="IPR001173">
    <property type="entry name" value="Glyco_trans_2-like"/>
</dbReference>
<sequence>MTTGAVIVTFNPQNPLDDLLGQLLEQCDRVLVVDNASQKDLNLQRFENHPGLTLIRLSDNFGIAHALNVGFAELQKTGTDFVFTFDQDSKIEAGFVQSALEVFGQNTPDTALVAPNFFDVNSRTYARFTLFENGSMESFQVSESDIGREIRTSFAITSGACIRMTAHQKAGPLRDDYFIDHVDSEYCLRLQKAGFKLLVNPAVCFKHAIGNRTVHRFLGLTFKPNNHSYLRRYYISRNGFHMAKLYREDFPQMQKLNLLRMIHEVGCVVLYETGKLKKLSYIVRGYQDARNNKLGKLT</sequence>
<name>A0ABQ2D1F5_9DEIO</name>
<keyword evidence="2" id="KW-0328">Glycosyltransferase</keyword>
<evidence type="ECO:0000256" key="1">
    <source>
        <dbReference type="ARBA" id="ARBA00006739"/>
    </source>
</evidence>
<dbReference type="Proteomes" id="UP000632222">
    <property type="component" value="Unassembled WGS sequence"/>
</dbReference>
<evidence type="ECO:0000256" key="2">
    <source>
        <dbReference type="ARBA" id="ARBA00022676"/>
    </source>
</evidence>
<gene>
    <name evidence="5" type="primary">rhlC</name>
    <name evidence="5" type="ORF">GCM10008938_21760</name>
</gene>
<keyword evidence="6" id="KW-1185">Reference proteome</keyword>